<dbReference type="OrthoDB" id="10473473at2759"/>
<dbReference type="Proteomes" id="UP000717996">
    <property type="component" value="Unassembled WGS sequence"/>
</dbReference>
<evidence type="ECO:0000313" key="2">
    <source>
        <dbReference type="EMBL" id="KAG1543540.1"/>
    </source>
</evidence>
<evidence type="ECO:0000256" key="1">
    <source>
        <dbReference type="SAM" id="MobiDB-lite"/>
    </source>
</evidence>
<organism evidence="2 3">
    <name type="scientific">Rhizopus oryzae</name>
    <name type="common">Mucormycosis agent</name>
    <name type="synonym">Rhizopus arrhizus var. delemar</name>
    <dbReference type="NCBI Taxonomy" id="64495"/>
    <lineage>
        <taxon>Eukaryota</taxon>
        <taxon>Fungi</taxon>
        <taxon>Fungi incertae sedis</taxon>
        <taxon>Mucoromycota</taxon>
        <taxon>Mucoromycotina</taxon>
        <taxon>Mucoromycetes</taxon>
        <taxon>Mucorales</taxon>
        <taxon>Mucorineae</taxon>
        <taxon>Rhizopodaceae</taxon>
        <taxon>Rhizopus</taxon>
    </lineage>
</organism>
<comment type="caution">
    <text evidence="2">The sequence shown here is derived from an EMBL/GenBank/DDBJ whole genome shotgun (WGS) entry which is preliminary data.</text>
</comment>
<proteinExistence type="predicted"/>
<dbReference type="OMA" id="PTSTCEI"/>
<protein>
    <submittedName>
        <fullName evidence="2">Uncharacterized protein</fullName>
    </submittedName>
</protein>
<feature type="region of interest" description="Disordered" evidence="1">
    <location>
        <begin position="68"/>
        <end position="94"/>
    </location>
</feature>
<feature type="compositionally biased region" description="Low complexity" evidence="1">
    <location>
        <begin position="68"/>
        <end position="87"/>
    </location>
</feature>
<evidence type="ECO:0000313" key="3">
    <source>
        <dbReference type="Proteomes" id="UP000717996"/>
    </source>
</evidence>
<accession>A0A9P6YB74</accession>
<gene>
    <name evidence="2" type="ORF">G6F51_006609</name>
</gene>
<sequence>MYNNFIELRDYVKHFQNKNSRRISWKQCFKQGHEEKKAVIMEFSTSERFRSQYNKRVKFFTTSAMPSTIPTTSTGTMSSSSTSTMSSANTCEIP</sequence>
<reference evidence="2" key="1">
    <citation type="journal article" date="2020" name="Microb. Genom.">
        <title>Genetic diversity of clinical and environmental Mucorales isolates obtained from an investigation of mucormycosis cases among solid organ transplant recipients.</title>
        <authorList>
            <person name="Nguyen M.H."/>
            <person name="Kaul D."/>
            <person name="Muto C."/>
            <person name="Cheng S.J."/>
            <person name="Richter R.A."/>
            <person name="Bruno V.M."/>
            <person name="Liu G."/>
            <person name="Beyhan S."/>
            <person name="Sundermann A.J."/>
            <person name="Mounaud S."/>
            <person name="Pasculle A.W."/>
            <person name="Nierman W.C."/>
            <person name="Driscoll E."/>
            <person name="Cumbie R."/>
            <person name="Clancy C.J."/>
            <person name="Dupont C.L."/>
        </authorList>
    </citation>
    <scope>NUCLEOTIDE SEQUENCE</scope>
    <source>
        <strain evidence="2">GL16</strain>
    </source>
</reference>
<dbReference type="EMBL" id="JAANIT010000912">
    <property type="protein sequence ID" value="KAG1543540.1"/>
    <property type="molecule type" value="Genomic_DNA"/>
</dbReference>
<name>A0A9P6YB74_RHIOR</name>
<dbReference type="AlphaFoldDB" id="A0A9P6YB74"/>